<dbReference type="EMBL" id="CAJNOB010000034">
    <property type="protein sequence ID" value="CAF0700978.1"/>
    <property type="molecule type" value="Genomic_DNA"/>
</dbReference>
<evidence type="ECO:0000313" key="2">
    <source>
        <dbReference type="Proteomes" id="UP000663859"/>
    </source>
</evidence>
<protein>
    <submittedName>
        <fullName evidence="1">Uncharacterized protein</fullName>
    </submittedName>
</protein>
<sequence>MILPCTVWFDCSRVSWPPGPELKGKIGSIRERRPELMEEATERALES</sequence>
<proteinExistence type="predicted"/>
<reference evidence="1" key="1">
    <citation type="submission" date="2021-02" db="EMBL/GenBank/DDBJ databases">
        <authorList>
            <person name="Cremers G."/>
            <person name="Picone N."/>
        </authorList>
    </citation>
    <scope>NUCLEOTIDE SEQUENCE</scope>
    <source>
        <strain evidence="1">PQ17</strain>
    </source>
</reference>
<evidence type="ECO:0000313" key="1">
    <source>
        <dbReference type="EMBL" id="CAF0700978.1"/>
    </source>
</evidence>
<dbReference type="Proteomes" id="UP000663859">
    <property type="component" value="Unassembled WGS sequence"/>
</dbReference>
<dbReference type="AlphaFoldDB" id="A0A8J2FPA0"/>
<comment type="caution">
    <text evidence="1">The sequence shown here is derived from an EMBL/GenBank/DDBJ whole genome shotgun (WGS) entry which is preliminary data.</text>
</comment>
<accession>A0A8J2FPA0</accession>
<keyword evidence="2" id="KW-1185">Reference proteome</keyword>
<name>A0A8J2FPA0_9BACT</name>
<gene>
    <name evidence="1" type="ORF">MPNT_40096</name>
</gene>
<organism evidence="1 2">
    <name type="scientific">Candidatus Methylacidithermus pantelleriae</name>
    <dbReference type="NCBI Taxonomy" id="2744239"/>
    <lineage>
        <taxon>Bacteria</taxon>
        <taxon>Pseudomonadati</taxon>
        <taxon>Verrucomicrobiota</taxon>
        <taxon>Methylacidiphilae</taxon>
        <taxon>Methylacidiphilales</taxon>
        <taxon>Methylacidiphilaceae</taxon>
        <taxon>Candidatus Methylacidithermus</taxon>
    </lineage>
</organism>